<name>A0A8S1UEW6_PAROT</name>
<dbReference type="AlphaFoldDB" id="A0A8S1UEW6"/>
<dbReference type="EMBL" id="CAJJDP010000042">
    <property type="protein sequence ID" value="CAD8162904.1"/>
    <property type="molecule type" value="Genomic_DNA"/>
</dbReference>
<protein>
    <submittedName>
        <fullName evidence="1">Uncharacterized protein</fullName>
    </submittedName>
</protein>
<accession>A0A8S1UEW6</accession>
<keyword evidence="2" id="KW-1185">Reference proteome</keyword>
<reference evidence="1" key="1">
    <citation type="submission" date="2021-01" db="EMBL/GenBank/DDBJ databases">
        <authorList>
            <consortium name="Genoscope - CEA"/>
            <person name="William W."/>
        </authorList>
    </citation>
    <scope>NUCLEOTIDE SEQUENCE</scope>
</reference>
<gene>
    <name evidence="1" type="ORF">POCTA_138.1.T0420188</name>
</gene>
<evidence type="ECO:0000313" key="1">
    <source>
        <dbReference type="EMBL" id="CAD8162904.1"/>
    </source>
</evidence>
<sequence length="91" mass="10948">MRIQEMIKQLKMFGIQKVKAIQRPRQIDDHLMRMDQSQPEFKSKRINLINNIKDPQMKLLLIYNISNALESTSQTKSWTSIEETHLWNYEN</sequence>
<proteinExistence type="predicted"/>
<comment type="caution">
    <text evidence="1">The sequence shown here is derived from an EMBL/GenBank/DDBJ whole genome shotgun (WGS) entry which is preliminary data.</text>
</comment>
<evidence type="ECO:0000313" key="2">
    <source>
        <dbReference type="Proteomes" id="UP000683925"/>
    </source>
</evidence>
<organism evidence="1 2">
    <name type="scientific">Paramecium octaurelia</name>
    <dbReference type="NCBI Taxonomy" id="43137"/>
    <lineage>
        <taxon>Eukaryota</taxon>
        <taxon>Sar</taxon>
        <taxon>Alveolata</taxon>
        <taxon>Ciliophora</taxon>
        <taxon>Intramacronucleata</taxon>
        <taxon>Oligohymenophorea</taxon>
        <taxon>Peniculida</taxon>
        <taxon>Parameciidae</taxon>
        <taxon>Paramecium</taxon>
    </lineage>
</organism>
<dbReference type="Proteomes" id="UP000683925">
    <property type="component" value="Unassembled WGS sequence"/>
</dbReference>